<dbReference type="RefSeq" id="WP_102331584.1">
    <property type="nucleotide sequence ID" value="NZ_CP058566.2"/>
</dbReference>
<evidence type="ECO:0000256" key="8">
    <source>
        <dbReference type="ARBA" id="ARBA00022777"/>
    </source>
</evidence>
<evidence type="ECO:0000256" key="1">
    <source>
        <dbReference type="ARBA" id="ARBA00000085"/>
    </source>
</evidence>
<dbReference type="SUPFAM" id="SSF55874">
    <property type="entry name" value="ATPase domain of HSP90 chaperone/DNA topoisomerase II/histidine kinase"/>
    <property type="match status" value="1"/>
</dbReference>
<dbReference type="InterPro" id="IPR036890">
    <property type="entry name" value="HATPase_C_sf"/>
</dbReference>
<name>A0A2P5P506_9CHLR</name>
<evidence type="ECO:0000256" key="3">
    <source>
        <dbReference type="ARBA" id="ARBA00012438"/>
    </source>
</evidence>
<dbReference type="PANTHER" id="PTHR24421">
    <property type="entry name" value="NITRATE/NITRITE SENSOR PROTEIN NARX-RELATED"/>
    <property type="match status" value="1"/>
</dbReference>
<dbReference type="Pfam" id="PF00672">
    <property type="entry name" value="HAMP"/>
    <property type="match status" value="1"/>
</dbReference>
<dbReference type="InterPro" id="IPR003594">
    <property type="entry name" value="HATPase_dom"/>
</dbReference>
<evidence type="ECO:0000256" key="6">
    <source>
        <dbReference type="ARBA" id="ARBA00022679"/>
    </source>
</evidence>
<dbReference type="Gene3D" id="3.30.565.10">
    <property type="entry name" value="Histidine kinase-like ATPase, C-terminal domain"/>
    <property type="match status" value="1"/>
</dbReference>
<dbReference type="InterPro" id="IPR011712">
    <property type="entry name" value="Sig_transdc_His_kin_sub3_dim/P"/>
</dbReference>
<dbReference type="AlphaFoldDB" id="A0A2P5P506"/>
<organism evidence="12 13">
    <name type="scientific">Dehalogenimonas etheniformans</name>
    <dbReference type="NCBI Taxonomy" id="1536648"/>
    <lineage>
        <taxon>Bacteria</taxon>
        <taxon>Bacillati</taxon>
        <taxon>Chloroflexota</taxon>
        <taxon>Dehalococcoidia</taxon>
        <taxon>Dehalococcoidales</taxon>
        <taxon>Dehalococcoidaceae</taxon>
        <taxon>Dehalogenimonas</taxon>
    </lineage>
</organism>
<keyword evidence="9" id="KW-1133">Transmembrane helix</keyword>
<evidence type="ECO:0000256" key="9">
    <source>
        <dbReference type="ARBA" id="ARBA00022989"/>
    </source>
</evidence>
<evidence type="ECO:0000256" key="10">
    <source>
        <dbReference type="ARBA" id="ARBA00023012"/>
    </source>
</evidence>
<keyword evidence="6" id="KW-0808">Transferase</keyword>
<evidence type="ECO:0000256" key="5">
    <source>
        <dbReference type="ARBA" id="ARBA00022553"/>
    </source>
</evidence>
<dbReference type="OrthoDB" id="9781904at2"/>
<evidence type="ECO:0000256" key="11">
    <source>
        <dbReference type="ARBA" id="ARBA00023136"/>
    </source>
</evidence>
<dbReference type="SUPFAM" id="SSF158472">
    <property type="entry name" value="HAMP domain-like"/>
    <property type="match status" value="1"/>
</dbReference>
<keyword evidence="13" id="KW-1185">Reference proteome</keyword>
<dbReference type="InterPro" id="IPR005467">
    <property type="entry name" value="His_kinase_dom"/>
</dbReference>
<reference evidence="12 13" key="1">
    <citation type="journal article" date="2017" name="ISME J.">
        <title>Grape pomace compost harbors organohalide-respiring Dehalogenimonas species with novel reductive dehalogenase genes.</title>
        <authorList>
            <person name="Yang Y."/>
            <person name="Higgins S.A."/>
            <person name="Yan J."/>
            <person name="Simsir B."/>
            <person name="Chourey K."/>
            <person name="Iyer R."/>
            <person name="Hettich R.L."/>
            <person name="Baldwin B."/>
            <person name="Ogles D.M."/>
            <person name="Loffler F.E."/>
        </authorList>
    </citation>
    <scope>NUCLEOTIDE SEQUENCE [LARGE SCALE GENOMIC DNA]</scope>
    <source>
        <strain evidence="12 13">GP</strain>
    </source>
</reference>
<keyword evidence="7" id="KW-0812">Transmembrane</keyword>
<dbReference type="Gene3D" id="1.10.8.500">
    <property type="entry name" value="HAMP domain in histidine kinase"/>
    <property type="match status" value="1"/>
</dbReference>
<comment type="subcellular location">
    <subcellularLocation>
        <location evidence="2">Cell membrane</location>
        <topology evidence="2">Multi-pass membrane protein</topology>
    </subcellularLocation>
</comment>
<dbReference type="PROSITE" id="PS50109">
    <property type="entry name" value="HIS_KIN"/>
    <property type="match status" value="1"/>
</dbReference>
<dbReference type="Proteomes" id="UP000235653">
    <property type="component" value="Unassembled WGS sequence"/>
</dbReference>
<dbReference type="EC" id="2.7.13.3" evidence="3"/>
<dbReference type="InterPro" id="IPR003660">
    <property type="entry name" value="HAMP_dom"/>
</dbReference>
<accession>A0A2P5P506</accession>
<keyword evidence="5" id="KW-0597">Phosphoprotein</keyword>
<dbReference type="Gene3D" id="3.30.450.20">
    <property type="entry name" value="PAS domain"/>
    <property type="match status" value="1"/>
</dbReference>
<dbReference type="SMART" id="SM00387">
    <property type="entry name" value="HATPase_c"/>
    <property type="match status" value="1"/>
</dbReference>
<dbReference type="InterPro" id="IPR033479">
    <property type="entry name" value="dCache_1"/>
</dbReference>
<dbReference type="CDD" id="cd16917">
    <property type="entry name" value="HATPase_UhpB-NarQ-NarX-like"/>
    <property type="match status" value="1"/>
</dbReference>
<keyword evidence="4" id="KW-1003">Cell membrane</keyword>
<evidence type="ECO:0000256" key="2">
    <source>
        <dbReference type="ARBA" id="ARBA00004651"/>
    </source>
</evidence>
<dbReference type="Gene3D" id="1.20.5.1930">
    <property type="match status" value="1"/>
</dbReference>
<proteinExistence type="predicted"/>
<sequence>MSPSRPPLWSRIIRWASVSLRRRLVVSSAIFWIVAVTIIAFTFLGFGQQQMLNETRDRNVQTASIISRDLNSQMNGTLADARNFTRHLELLSPDLDAQASAAISLRLSAPQQYRGIYQFDPQGRLKLFVNDSIDSLLRLRSADILTRSPISVDELVMNAFRQSSTGGTYVSEVQYTNLGNVPVLYLGLPLNPIEGSAAIVVLEIDLQAMWERIDQITFGQTGFTYIVSREGFIIAYPESSGLGQPIKDSLTPLLSGNEGFAEYRDPARGLILAAFSPVGGLTGWGVVIEQSASETNIPISRMGAAVIGIWMFMAFLGTAAIFRAVNGVAKPIVTLTATTNDIARTGALKRIKPMERSDEIGQLSRSFDQMIERLQTTEGKLEHVAAEERNRLARELHDAVSQTLFSASIIAEVLPKLWNKNPEEGHRRLAEIQQLTRGALAEMRTLLFELRPQALLDAEINYLLRQLVESFGTRHRIPVDLKIDDECGMSAEVKVAFYRIAQEALNNVAKHAQATQISIHLWCEDDSIFLRVIDNGQGFDRAHTRPGSLGLGIMTERSREIGADLSIESKPGQGTMVTVKWQMPVKEANDNGD</sequence>
<dbReference type="GO" id="GO:0000155">
    <property type="term" value="F:phosphorelay sensor kinase activity"/>
    <property type="evidence" value="ECO:0007669"/>
    <property type="project" value="InterPro"/>
</dbReference>
<dbReference type="Pfam" id="PF07730">
    <property type="entry name" value="HisKA_3"/>
    <property type="match status" value="1"/>
</dbReference>
<keyword evidence="11" id="KW-0472">Membrane</keyword>
<dbReference type="Pfam" id="PF02743">
    <property type="entry name" value="dCache_1"/>
    <property type="match status" value="1"/>
</dbReference>
<evidence type="ECO:0000256" key="7">
    <source>
        <dbReference type="ARBA" id="ARBA00022692"/>
    </source>
</evidence>
<evidence type="ECO:0000313" key="12">
    <source>
        <dbReference type="EMBL" id="PPD57388.1"/>
    </source>
</evidence>
<comment type="catalytic activity">
    <reaction evidence="1">
        <text>ATP + protein L-histidine = ADP + protein N-phospho-L-histidine.</text>
        <dbReference type="EC" id="2.7.13.3"/>
    </reaction>
</comment>
<dbReference type="SMART" id="SM00304">
    <property type="entry name" value="HAMP"/>
    <property type="match status" value="1"/>
</dbReference>
<gene>
    <name evidence="12" type="ORF">JP09_010145</name>
</gene>
<dbReference type="GO" id="GO:0046983">
    <property type="term" value="F:protein dimerization activity"/>
    <property type="evidence" value="ECO:0007669"/>
    <property type="project" value="InterPro"/>
</dbReference>
<keyword evidence="8" id="KW-0418">Kinase</keyword>
<dbReference type="CDD" id="cd06225">
    <property type="entry name" value="HAMP"/>
    <property type="match status" value="1"/>
</dbReference>
<dbReference type="EMBL" id="JQAN02000014">
    <property type="protein sequence ID" value="PPD57388.1"/>
    <property type="molecule type" value="Genomic_DNA"/>
</dbReference>
<evidence type="ECO:0000256" key="4">
    <source>
        <dbReference type="ARBA" id="ARBA00022475"/>
    </source>
</evidence>
<protein>
    <recommendedName>
        <fullName evidence="3">histidine kinase</fullName>
        <ecNumber evidence="3">2.7.13.3</ecNumber>
    </recommendedName>
</protein>
<dbReference type="CDD" id="cd12912">
    <property type="entry name" value="PDC2_MCP_like"/>
    <property type="match status" value="1"/>
</dbReference>
<dbReference type="PROSITE" id="PS50885">
    <property type="entry name" value="HAMP"/>
    <property type="match status" value="1"/>
</dbReference>
<evidence type="ECO:0000313" key="13">
    <source>
        <dbReference type="Proteomes" id="UP000235653"/>
    </source>
</evidence>
<dbReference type="GO" id="GO:0005886">
    <property type="term" value="C:plasma membrane"/>
    <property type="evidence" value="ECO:0007669"/>
    <property type="project" value="UniProtKB-SubCell"/>
</dbReference>
<dbReference type="Pfam" id="PF02518">
    <property type="entry name" value="HATPase_c"/>
    <property type="match status" value="1"/>
</dbReference>
<dbReference type="InterPro" id="IPR050482">
    <property type="entry name" value="Sensor_HK_TwoCompSys"/>
</dbReference>
<comment type="caution">
    <text evidence="12">The sequence shown here is derived from an EMBL/GenBank/DDBJ whole genome shotgun (WGS) entry which is preliminary data.</text>
</comment>
<keyword evidence="10" id="KW-0902">Two-component regulatory system</keyword>